<proteinExistence type="predicted"/>
<name>A0AAD9QDN4_ACRCE</name>
<sequence length="73" mass="8306">MYNDIGLLYSVTESIPDNARVLSFIFLTNIGQNQFTLYFTLDILFGSEICKFVYKPTLVKGRLSSEKFGQSIV</sequence>
<dbReference type="AlphaFoldDB" id="A0AAD9QDN4"/>
<keyword evidence="2" id="KW-1185">Reference proteome</keyword>
<organism evidence="1 2">
    <name type="scientific">Acropora cervicornis</name>
    <name type="common">Staghorn coral</name>
    <dbReference type="NCBI Taxonomy" id="6130"/>
    <lineage>
        <taxon>Eukaryota</taxon>
        <taxon>Metazoa</taxon>
        <taxon>Cnidaria</taxon>
        <taxon>Anthozoa</taxon>
        <taxon>Hexacorallia</taxon>
        <taxon>Scleractinia</taxon>
        <taxon>Astrocoeniina</taxon>
        <taxon>Acroporidae</taxon>
        <taxon>Acropora</taxon>
    </lineage>
</organism>
<reference evidence="1" key="2">
    <citation type="journal article" date="2023" name="Science">
        <title>Genomic signatures of disease resistance in endangered staghorn corals.</title>
        <authorList>
            <person name="Vollmer S.V."/>
            <person name="Selwyn J.D."/>
            <person name="Despard B.A."/>
            <person name="Roesel C.L."/>
        </authorList>
    </citation>
    <scope>NUCLEOTIDE SEQUENCE</scope>
    <source>
        <strain evidence="1">K2</strain>
    </source>
</reference>
<protein>
    <submittedName>
        <fullName evidence="1">Uncharacterized protein</fullName>
    </submittedName>
</protein>
<accession>A0AAD9QDN4</accession>
<gene>
    <name evidence="1" type="ORF">P5673_017976</name>
</gene>
<dbReference type="Proteomes" id="UP001249851">
    <property type="component" value="Unassembled WGS sequence"/>
</dbReference>
<evidence type="ECO:0000313" key="2">
    <source>
        <dbReference type="Proteomes" id="UP001249851"/>
    </source>
</evidence>
<evidence type="ECO:0000313" key="1">
    <source>
        <dbReference type="EMBL" id="KAK2559357.1"/>
    </source>
</evidence>
<dbReference type="EMBL" id="JARQWQ010000040">
    <property type="protein sequence ID" value="KAK2559357.1"/>
    <property type="molecule type" value="Genomic_DNA"/>
</dbReference>
<comment type="caution">
    <text evidence="1">The sequence shown here is derived from an EMBL/GenBank/DDBJ whole genome shotgun (WGS) entry which is preliminary data.</text>
</comment>
<reference evidence="1" key="1">
    <citation type="journal article" date="2023" name="G3 (Bethesda)">
        <title>Whole genome assembly and annotation of the endangered Caribbean coral Acropora cervicornis.</title>
        <authorList>
            <person name="Selwyn J.D."/>
            <person name="Vollmer S.V."/>
        </authorList>
    </citation>
    <scope>NUCLEOTIDE SEQUENCE</scope>
    <source>
        <strain evidence="1">K2</strain>
    </source>
</reference>